<evidence type="ECO:0000256" key="6">
    <source>
        <dbReference type="ARBA" id="ARBA00013122"/>
    </source>
</evidence>
<keyword evidence="7" id="KW-0444">Lipid biosynthesis</keyword>
<reference evidence="23 24" key="1">
    <citation type="journal article" date="2018" name="IMA Fungus">
        <title>IMA Genome-F 9: Draft genome sequence of Annulohypoxylon stygium, Aspergillus mulundensis, Berkeleyomyces basicola (syn. Thielaviopsis basicola), Ceratocystis smalleyi, two Cercospora beticola strains, Coleophoma cylindrospora, Fusarium fracticaudum, Phialophora cf. hyalina, and Morchella septimelata.</title>
        <authorList>
            <person name="Wingfield B.D."/>
            <person name="Bills G.F."/>
            <person name="Dong Y."/>
            <person name="Huang W."/>
            <person name="Nel W.J."/>
            <person name="Swalarsk-Parry B.S."/>
            <person name="Vaghefi N."/>
            <person name="Wilken P.M."/>
            <person name="An Z."/>
            <person name="de Beer Z.W."/>
            <person name="De Vos L."/>
            <person name="Chen L."/>
            <person name="Duong T.A."/>
            <person name="Gao Y."/>
            <person name="Hammerbacher A."/>
            <person name="Kikkert J.R."/>
            <person name="Li Y."/>
            <person name="Li H."/>
            <person name="Li K."/>
            <person name="Li Q."/>
            <person name="Liu X."/>
            <person name="Ma X."/>
            <person name="Naidoo K."/>
            <person name="Pethybridge S.J."/>
            <person name="Sun J."/>
            <person name="Steenkamp E.T."/>
            <person name="van der Nest M.A."/>
            <person name="van Wyk S."/>
            <person name="Wingfield M.J."/>
            <person name="Xiong C."/>
            <person name="Yue Q."/>
            <person name="Zhang X."/>
        </authorList>
    </citation>
    <scope>NUCLEOTIDE SEQUENCE [LARGE SCALE GENOMIC DNA]</scope>
    <source>
        <strain evidence="23 24">BP5796</strain>
    </source>
</reference>
<evidence type="ECO:0000313" key="24">
    <source>
        <dbReference type="Proteomes" id="UP000256328"/>
    </source>
</evidence>
<dbReference type="InterPro" id="IPR000743">
    <property type="entry name" value="Glyco_hydro_28"/>
</dbReference>
<keyword evidence="11 21" id="KW-0378">Hydrolase</keyword>
<evidence type="ECO:0000256" key="3">
    <source>
        <dbReference type="ARBA" id="ARBA00005194"/>
    </source>
</evidence>
<evidence type="ECO:0000256" key="16">
    <source>
        <dbReference type="ARBA" id="ARBA00023160"/>
    </source>
</evidence>
<keyword evidence="10" id="KW-0732">Signal</keyword>
<comment type="similarity">
    <text evidence="5 21">Belongs to the glycosyl hydrolase 28 family.</text>
</comment>
<name>A0A3D8Q9U1_9HELO</name>
<evidence type="ECO:0000256" key="17">
    <source>
        <dbReference type="ARBA" id="ARBA00023180"/>
    </source>
</evidence>
<organism evidence="23 24">
    <name type="scientific">Coleophoma crateriformis</name>
    <dbReference type="NCBI Taxonomy" id="565419"/>
    <lineage>
        <taxon>Eukaryota</taxon>
        <taxon>Fungi</taxon>
        <taxon>Dikarya</taxon>
        <taxon>Ascomycota</taxon>
        <taxon>Pezizomycotina</taxon>
        <taxon>Leotiomycetes</taxon>
        <taxon>Helotiales</taxon>
        <taxon>Dermateaceae</taxon>
        <taxon>Coleophoma</taxon>
    </lineage>
</organism>
<sequence length="543" mass="59850">MAQPAPTPSSSFPLKNAYLVLYNGLSLCLRAWILFCTLRLWSSHGNGAVWEELNSLARWTETLTTIEVIHAATGLVRAAPTTTALQVAGRNTIVWAITRNYPDVAAREWAYSSMLVAWNAADAVRYAVFALERGLGRVPSALVWLRYNMFFVLYPIGILSEAWLVYQVIAPSRSRNLAYQYLLYLGLAIYVPVIRKCVVIPSGDGSDDVPAILEAFQNCGRGGMVKFLNETYHIESVMNTTELRNCRIDLKGTLLWGTNISYWLANSLPMGYQNQSTAWLLGGENIAFHGYGFGTFDGNGQVWYDFINGQSNYPRRPHQLTITGTTDSSFEGLRFVQSQMWTMTVIHSRNVLLQDIYVSSRSTSGTSSVNTDGADTIYADNITFNRWMVRNGDDAISPKANSSNIFITNSVFYDGSGIALGSIGQYNGVFETIENVTADNITCINTLHAVYFKTFTGEQVGYPPNGGGGGLGHIKNVNLCNFKLQNVRNTAISVTQCTTFNGAAGDCNSSEFEIEDIKFQDVAGTLNEDPIAHFSCSGAMPWV</sequence>
<keyword evidence="20" id="KW-0961">Cell wall biogenesis/degradation</keyword>
<feature type="transmembrane region" description="Helical" evidence="22">
    <location>
        <begin position="178"/>
        <end position="194"/>
    </location>
</feature>
<accession>A0A3D8Q9U1</accession>
<dbReference type="PANTHER" id="PTHR31736:SF8">
    <property type="entry name" value="PUTATIVE (AFU_ORTHOLOGUE AFUA_7G06410)-RELATED"/>
    <property type="match status" value="1"/>
</dbReference>
<evidence type="ECO:0000256" key="12">
    <source>
        <dbReference type="ARBA" id="ARBA00022832"/>
    </source>
</evidence>
<evidence type="ECO:0000256" key="14">
    <source>
        <dbReference type="ARBA" id="ARBA00023098"/>
    </source>
</evidence>
<comment type="similarity">
    <text evidence="4">Belongs to the very long-chain fatty acids dehydratase HACD family.</text>
</comment>
<dbReference type="GO" id="GO:0005975">
    <property type="term" value="P:carbohydrate metabolic process"/>
    <property type="evidence" value="ECO:0007669"/>
    <property type="project" value="InterPro"/>
</dbReference>
<evidence type="ECO:0000256" key="5">
    <source>
        <dbReference type="ARBA" id="ARBA00008834"/>
    </source>
</evidence>
<dbReference type="GO" id="GO:0006633">
    <property type="term" value="P:fatty acid biosynthetic process"/>
    <property type="evidence" value="ECO:0007669"/>
    <property type="project" value="UniProtKB-UniPathway"/>
</dbReference>
<keyword evidence="13 22" id="KW-1133">Transmembrane helix</keyword>
<evidence type="ECO:0000256" key="22">
    <source>
        <dbReference type="SAM" id="Phobius"/>
    </source>
</evidence>
<comment type="pathway">
    <text evidence="3">Lipid metabolism; fatty acid biosynthesis.</text>
</comment>
<dbReference type="GO" id="GO:0005576">
    <property type="term" value="C:extracellular region"/>
    <property type="evidence" value="ECO:0007669"/>
    <property type="project" value="UniProtKB-SubCell"/>
</dbReference>
<evidence type="ECO:0000256" key="9">
    <source>
        <dbReference type="ARBA" id="ARBA00022692"/>
    </source>
</evidence>
<dbReference type="EMBL" id="PDLN01000021">
    <property type="protein sequence ID" value="RDW58427.1"/>
    <property type="molecule type" value="Genomic_DNA"/>
</dbReference>
<keyword evidence="16" id="KW-0275">Fatty acid biosynthesis</keyword>
<evidence type="ECO:0000256" key="7">
    <source>
        <dbReference type="ARBA" id="ARBA00022516"/>
    </source>
</evidence>
<dbReference type="EC" id="4.2.1.134" evidence="6"/>
<keyword evidence="8" id="KW-0964">Secreted</keyword>
<keyword evidence="15 22" id="KW-0472">Membrane</keyword>
<dbReference type="GO" id="GO:0016020">
    <property type="term" value="C:membrane"/>
    <property type="evidence" value="ECO:0007669"/>
    <property type="project" value="UniProtKB-SubCell"/>
</dbReference>
<evidence type="ECO:0000256" key="19">
    <source>
        <dbReference type="ARBA" id="ARBA00023295"/>
    </source>
</evidence>
<dbReference type="GO" id="GO:0071555">
    <property type="term" value="P:cell wall organization"/>
    <property type="evidence" value="ECO:0007669"/>
    <property type="project" value="UniProtKB-KW"/>
</dbReference>
<keyword evidence="18" id="KW-0456">Lyase</keyword>
<dbReference type="InterPro" id="IPR007482">
    <property type="entry name" value="Tyr_Pase-like_PTPLA"/>
</dbReference>
<dbReference type="PANTHER" id="PTHR31736">
    <property type="match status" value="1"/>
</dbReference>
<proteinExistence type="inferred from homology"/>
<evidence type="ECO:0000256" key="18">
    <source>
        <dbReference type="ARBA" id="ARBA00023239"/>
    </source>
</evidence>
<dbReference type="AlphaFoldDB" id="A0A3D8Q9U1"/>
<dbReference type="InterPro" id="IPR011050">
    <property type="entry name" value="Pectin_lyase_fold/virulence"/>
</dbReference>
<comment type="caution">
    <text evidence="23">The sequence shown here is derived from an EMBL/GenBank/DDBJ whole genome shotgun (WGS) entry which is preliminary data.</text>
</comment>
<dbReference type="Gene3D" id="2.160.20.10">
    <property type="entry name" value="Single-stranded right-handed beta-helix, Pectin lyase-like"/>
    <property type="match status" value="1"/>
</dbReference>
<evidence type="ECO:0000256" key="8">
    <source>
        <dbReference type="ARBA" id="ARBA00022525"/>
    </source>
</evidence>
<evidence type="ECO:0000256" key="13">
    <source>
        <dbReference type="ARBA" id="ARBA00022989"/>
    </source>
</evidence>
<dbReference type="Pfam" id="PF00295">
    <property type="entry name" value="Glyco_hydro_28"/>
    <property type="match status" value="1"/>
</dbReference>
<keyword evidence="14" id="KW-0443">Lipid metabolism</keyword>
<keyword evidence="19 21" id="KW-0326">Glycosidase</keyword>
<dbReference type="Pfam" id="PF04387">
    <property type="entry name" value="PTPLA"/>
    <property type="match status" value="1"/>
</dbReference>
<evidence type="ECO:0000256" key="1">
    <source>
        <dbReference type="ARBA" id="ARBA00004141"/>
    </source>
</evidence>
<evidence type="ECO:0000256" key="20">
    <source>
        <dbReference type="ARBA" id="ARBA00023316"/>
    </source>
</evidence>
<dbReference type="GO" id="GO:0102158">
    <property type="term" value="F:very-long-chain (3R)-3-hydroxyacyl-CoA dehydratase activity"/>
    <property type="evidence" value="ECO:0007669"/>
    <property type="project" value="UniProtKB-EC"/>
</dbReference>
<evidence type="ECO:0000256" key="10">
    <source>
        <dbReference type="ARBA" id="ARBA00022729"/>
    </source>
</evidence>
<evidence type="ECO:0000256" key="15">
    <source>
        <dbReference type="ARBA" id="ARBA00023136"/>
    </source>
</evidence>
<keyword evidence="24" id="KW-1185">Reference proteome</keyword>
<dbReference type="InterPro" id="IPR012334">
    <property type="entry name" value="Pectin_lyas_fold"/>
</dbReference>
<keyword evidence="12" id="KW-0276">Fatty acid metabolism</keyword>
<evidence type="ECO:0000313" key="23">
    <source>
        <dbReference type="EMBL" id="RDW58427.1"/>
    </source>
</evidence>
<dbReference type="SUPFAM" id="SSF51126">
    <property type="entry name" value="Pectin lyase-like"/>
    <property type="match status" value="1"/>
</dbReference>
<evidence type="ECO:0000256" key="2">
    <source>
        <dbReference type="ARBA" id="ARBA00004613"/>
    </source>
</evidence>
<dbReference type="GO" id="GO:0004650">
    <property type="term" value="F:polygalacturonase activity"/>
    <property type="evidence" value="ECO:0007669"/>
    <property type="project" value="InterPro"/>
</dbReference>
<dbReference type="UniPathway" id="UPA00094"/>
<evidence type="ECO:0000256" key="21">
    <source>
        <dbReference type="RuleBase" id="RU361169"/>
    </source>
</evidence>
<keyword evidence="9 22" id="KW-0812">Transmembrane</keyword>
<keyword evidence="17" id="KW-0325">Glycoprotein</keyword>
<dbReference type="OrthoDB" id="187139at2759"/>
<evidence type="ECO:0000256" key="11">
    <source>
        <dbReference type="ARBA" id="ARBA00022801"/>
    </source>
</evidence>
<gene>
    <name evidence="23" type="ORF">BP5796_12357</name>
</gene>
<dbReference type="Proteomes" id="UP000256328">
    <property type="component" value="Unassembled WGS sequence"/>
</dbReference>
<evidence type="ECO:0000256" key="4">
    <source>
        <dbReference type="ARBA" id="ARBA00007811"/>
    </source>
</evidence>
<protein>
    <recommendedName>
        <fullName evidence="6">very-long-chain (3R)-3-hydroxyacyl-CoA dehydratase</fullName>
        <ecNumber evidence="6">4.2.1.134</ecNumber>
    </recommendedName>
</protein>
<comment type="subcellular location">
    <subcellularLocation>
        <location evidence="1">Membrane</location>
        <topology evidence="1">Multi-pass membrane protein</topology>
    </subcellularLocation>
    <subcellularLocation>
        <location evidence="2">Secreted</location>
    </subcellularLocation>
</comment>
<feature type="transmembrane region" description="Helical" evidence="22">
    <location>
        <begin position="148"/>
        <end position="166"/>
    </location>
</feature>